<dbReference type="InterPro" id="IPR052190">
    <property type="entry name" value="Euk-Arch_PrmC-MTase"/>
</dbReference>
<evidence type="ECO:0000256" key="1">
    <source>
        <dbReference type="ARBA" id="ARBA00022603"/>
    </source>
</evidence>
<proteinExistence type="predicted"/>
<dbReference type="GO" id="GO:0008276">
    <property type="term" value="F:protein methyltransferase activity"/>
    <property type="evidence" value="ECO:0007669"/>
    <property type="project" value="TreeGrafter"/>
</dbReference>
<dbReference type="AlphaFoldDB" id="A0AAW9HTD9"/>
<dbReference type="SUPFAM" id="SSF53335">
    <property type="entry name" value="S-adenosyl-L-methionine-dependent methyltransferases"/>
    <property type="match status" value="1"/>
</dbReference>
<reference evidence="7 8" key="1">
    <citation type="submission" date="2023-10" db="EMBL/GenBank/DDBJ databases">
        <title>Whole Genome based description of the genera Actinobaculum and Actinotignum reveals a complex phylogenetic relationship within the species included in the genus Actinotignum.</title>
        <authorList>
            <person name="Jensen C.S."/>
            <person name="Dargis R."/>
            <person name="Kemp M."/>
            <person name="Christensen J.J."/>
        </authorList>
    </citation>
    <scope>NUCLEOTIDE SEQUENCE</scope>
    <source>
        <strain evidence="7">SLA_B511</strain>
        <strain evidence="6 8">SLA_B974</strain>
    </source>
</reference>
<dbReference type="InterPro" id="IPR055487">
    <property type="entry name" value="DUF7059"/>
</dbReference>
<organism evidence="7 9">
    <name type="scientific">Actinotignum urinale</name>
    <dbReference type="NCBI Taxonomy" id="190146"/>
    <lineage>
        <taxon>Bacteria</taxon>
        <taxon>Bacillati</taxon>
        <taxon>Actinomycetota</taxon>
        <taxon>Actinomycetes</taxon>
        <taxon>Actinomycetales</taxon>
        <taxon>Actinomycetaceae</taxon>
        <taxon>Actinotignum</taxon>
    </lineage>
</organism>
<dbReference type="PANTHER" id="PTHR45875">
    <property type="entry name" value="METHYLTRANSFERASE N6AMT1"/>
    <property type="match status" value="1"/>
</dbReference>
<feature type="domain" description="Methyltransferase small" evidence="4">
    <location>
        <begin position="233"/>
        <end position="322"/>
    </location>
</feature>
<dbReference type="PANTHER" id="PTHR45875:SF1">
    <property type="entry name" value="METHYLTRANSFERASE N6AMT1"/>
    <property type="match status" value="1"/>
</dbReference>
<evidence type="ECO:0000313" key="7">
    <source>
        <dbReference type="EMBL" id="MDY5154343.1"/>
    </source>
</evidence>
<dbReference type="Proteomes" id="UP001281731">
    <property type="component" value="Unassembled WGS sequence"/>
</dbReference>
<dbReference type="Proteomes" id="UP001275049">
    <property type="component" value="Unassembled WGS sequence"/>
</dbReference>
<evidence type="ECO:0000313" key="9">
    <source>
        <dbReference type="Proteomes" id="UP001281731"/>
    </source>
</evidence>
<evidence type="ECO:0000259" key="5">
    <source>
        <dbReference type="Pfam" id="PF23186"/>
    </source>
</evidence>
<dbReference type="InterPro" id="IPR029063">
    <property type="entry name" value="SAM-dependent_MTases_sf"/>
</dbReference>
<keyword evidence="1 7" id="KW-0489">Methyltransferase</keyword>
<dbReference type="EMBL" id="JAWNGA010000018">
    <property type="protein sequence ID" value="MDY5133755.1"/>
    <property type="molecule type" value="Genomic_DNA"/>
</dbReference>
<dbReference type="GO" id="GO:0008757">
    <property type="term" value="F:S-adenosylmethionine-dependent methyltransferase activity"/>
    <property type="evidence" value="ECO:0007669"/>
    <property type="project" value="TreeGrafter"/>
</dbReference>
<dbReference type="Pfam" id="PF05175">
    <property type="entry name" value="MTS"/>
    <property type="match status" value="1"/>
</dbReference>
<dbReference type="RefSeq" id="WP_022866501.1">
    <property type="nucleotide sequence ID" value="NZ_JAWNFT010000002.1"/>
</dbReference>
<keyword evidence="8" id="KW-1185">Reference proteome</keyword>
<dbReference type="InterPro" id="IPR007848">
    <property type="entry name" value="Small_mtfrase_dom"/>
</dbReference>
<name>A0AAW9HTD9_9ACTO</name>
<keyword evidence="3" id="KW-0949">S-adenosyl-L-methionine</keyword>
<sequence length="618" mass="67653">MNFFHTNHAEKYIDALAEALRKDLEIYTTTNIRDFLGVDAYEALSRVQRVPALRVCRAVSAPTAVEQNEDQRLAVIIRLVLLGDCVVATEAAGAFASVWADPQLRACMFSQQRANENSAEDSPLCEAESADCVGGTETHYARNADAPRADNISARSGNAMVCANFSIEAVGMDENWPHIAERLADSHVEDPANMLPFTPRLRAEEETLLVASDFGELACRIPREDHVMPVGGASRTLAQIIRYGRGAVLDIGTGCGIHALCAALAGRDVVATDISPRALRYARLNAALAGVSIDFREGSLCEPVTECFTTIISNPPFVITPQKVRDTVNFEYRDGGREGDSLIAELVGELPRHLAKDGRAYLLFNAEIHGSQWDMGPRKWAELAGLDAWIVGRDDIDPSRYAEMWLRDGGFTPRDKGYEETYATWLEDFEARGVVGVSMGYLILGHPEEAGILDHPEKTGIPCHPEGARSASFAEIEPPSQKPTIHSRMFRGPLQSGVRDYFERCWTSRRLSQRGDTELGGKKLQRIGVVEHRYFEPGNDSPLQLLLTQTQGMEHSVPVGTATAAVVGACDGQLDVNTLCRAVAQLLDENPQSVLDEVLPALRELIDIGMLVDADEVA</sequence>
<feature type="domain" description="DUF7059" evidence="5">
    <location>
        <begin position="27"/>
        <end position="107"/>
    </location>
</feature>
<comment type="caution">
    <text evidence="7">The sequence shown here is derived from an EMBL/GenBank/DDBJ whole genome shotgun (WGS) entry which is preliminary data.</text>
</comment>
<evidence type="ECO:0000259" key="4">
    <source>
        <dbReference type="Pfam" id="PF05175"/>
    </source>
</evidence>
<evidence type="ECO:0000256" key="2">
    <source>
        <dbReference type="ARBA" id="ARBA00022679"/>
    </source>
</evidence>
<dbReference type="GO" id="GO:0035657">
    <property type="term" value="C:eRF1 methyltransferase complex"/>
    <property type="evidence" value="ECO:0007669"/>
    <property type="project" value="TreeGrafter"/>
</dbReference>
<dbReference type="CDD" id="cd02440">
    <property type="entry name" value="AdoMet_MTases"/>
    <property type="match status" value="1"/>
</dbReference>
<dbReference type="Pfam" id="PF23186">
    <property type="entry name" value="DUF7059"/>
    <property type="match status" value="1"/>
</dbReference>
<protein>
    <submittedName>
        <fullName evidence="7">Methyltransferase</fullName>
    </submittedName>
</protein>
<evidence type="ECO:0000313" key="6">
    <source>
        <dbReference type="EMBL" id="MDY5133755.1"/>
    </source>
</evidence>
<dbReference type="Gene3D" id="3.40.50.150">
    <property type="entry name" value="Vaccinia Virus protein VP39"/>
    <property type="match status" value="1"/>
</dbReference>
<evidence type="ECO:0000313" key="8">
    <source>
        <dbReference type="Proteomes" id="UP001275049"/>
    </source>
</evidence>
<evidence type="ECO:0000256" key="3">
    <source>
        <dbReference type="ARBA" id="ARBA00022691"/>
    </source>
</evidence>
<keyword evidence="2" id="KW-0808">Transferase</keyword>
<accession>A0AAW9HTD9</accession>
<dbReference type="GO" id="GO:0032259">
    <property type="term" value="P:methylation"/>
    <property type="evidence" value="ECO:0007669"/>
    <property type="project" value="UniProtKB-KW"/>
</dbReference>
<gene>
    <name evidence="7" type="ORF">R6G80_01180</name>
    <name evidence="6" type="ORF">R6G86_08415</name>
</gene>
<dbReference type="EMBL" id="JAWNGC010000001">
    <property type="protein sequence ID" value="MDY5154343.1"/>
    <property type="molecule type" value="Genomic_DNA"/>
</dbReference>